<dbReference type="Proteomes" id="UP000472263">
    <property type="component" value="Chromosome 7"/>
</dbReference>
<dbReference type="GO" id="GO:0006955">
    <property type="term" value="P:immune response"/>
    <property type="evidence" value="ECO:0007669"/>
    <property type="project" value="TreeGrafter"/>
</dbReference>
<dbReference type="PROSITE" id="PS50835">
    <property type="entry name" value="IG_LIKE"/>
    <property type="match status" value="3"/>
</dbReference>
<dbReference type="InParanoid" id="A0A667XHL7"/>
<name>A0A667XHL7_9TELE</name>
<dbReference type="InterPro" id="IPR003599">
    <property type="entry name" value="Ig_sub"/>
</dbReference>
<reference evidence="5" key="1">
    <citation type="submission" date="2019-06" db="EMBL/GenBank/DDBJ databases">
        <authorList>
            <consortium name="Wellcome Sanger Institute Data Sharing"/>
        </authorList>
    </citation>
    <scope>NUCLEOTIDE SEQUENCE [LARGE SCALE GENOMIC DNA]</scope>
</reference>
<feature type="domain" description="Ig-like" evidence="4">
    <location>
        <begin position="140"/>
        <end position="217"/>
    </location>
</feature>
<dbReference type="Gene3D" id="2.60.40.10">
    <property type="entry name" value="Immunoglobulins"/>
    <property type="match status" value="3"/>
</dbReference>
<keyword evidence="6" id="KW-1185">Reference proteome</keyword>
<dbReference type="InterPro" id="IPR036179">
    <property type="entry name" value="Ig-like_dom_sf"/>
</dbReference>
<dbReference type="AlphaFoldDB" id="A0A667XHL7"/>
<keyword evidence="3" id="KW-0812">Transmembrane</keyword>
<evidence type="ECO:0000256" key="2">
    <source>
        <dbReference type="ARBA" id="ARBA00023157"/>
    </source>
</evidence>
<dbReference type="SUPFAM" id="SSF48726">
    <property type="entry name" value="Immunoglobulin"/>
    <property type="match status" value="3"/>
</dbReference>
<dbReference type="SMART" id="SM00408">
    <property type="entry name" value="IGc2"/>
    <property type="match status" value="3"/>
</dbReference>
<dbReference type="InterPro" id="IPR050488">
    <property type="entry name" value="Ig_Fc_receptor"/>
</dbReference>
<organism evidence="5 6">
    <name type="scientific">Myripristis murdjan</name>
    <name type="common">pinecone soldierfish</name>
    <dbReference type="NCBI Taxonomy" id="586833"/>
    <lineage>
        <taxon>Eukaryota</taxon>
        <taxon>Metazoa</taxon>
        <taxon>Chordata</taxon>
        <taxon>Craniata</taxon>
        <taxon>Vertebrata</taxon>
        <taxon>Euteleostomi</taxon>
        <taxon>Actinopterygii</taxon>
        <taxon>Neopterygii</taxon>
        <taxon>Teleostei</taxon>
        <taxon>Neoteleostei</taxon>
        <taxon>Acanthomorphata</taxon>
        <taxon>Holocentriformes</taxon>
        <taxon>Holocentridae</taxon>
        <taxon>Myripristis</taxon>
    </lineage>
</organism>
<dbReference type="GO" id="GO:0007166">
    <property type="term" value="P:cell surface receptor signaling pathway"/>
    <property type="evidence" value="ECO:0007669"/>
    <property type="project" value="TreeGrafter"/>
</dbReference>
<sequence length="342" mass="38619">MSLNNVINLWANNQLVRSYFGRTLISFLMALTSRSMWLISSISFNQFPEPPKPVLKQETRWLDVFPSETVELSCKPENSDWTLTWHKDGQPLSDDPLTIIPTSKSNSGNYVCRGQHKGKPVTTGDSNSLTLRVYENKPKPVVTQSPSFDKMYSGEPVSFTCRVDSSSGWEYVWYQNAAELTTGPNYTVNHPTTSNNGQYWCQAKRGETPFETEKSETKTLQFSDKPKPILSKDPGITEMYVGETWSISCKVHVSSGWEYLWYKDGQQLPTSDSNKTISPLAHSDGGVYKCKATRGKTAFFTDDSEEATLHILGQVWLLYLYPQVNLVCILLSCLCLISIRKS</sequence>
<keyword evidence="3" id="KW-1133">Transmembrane helix</keyword>
<proteinExistence type="predicted"/>
<dbReference type="PANTHER" id="PTHR11481">
    <property type="entry name" value="IMMUNOGLOBULIN FC RECEPTOR"/>
    <property type="match status" value="1"/>
</dbReference>
<evidence type="ECO:0000313" key="5">
    <source>
        <dbReference type="Ensembl" id="ENSMMDP00005013638.1"/>
    </source>
</evidence>
<dbReference type="Pfam" id="PF13927">
    <property type="entry name" value="Ig_3"/>
    <property type="match status" value="1"/>
</dbReference>
<evidence type="ECO:0000256" key="1">
    <source>
        <dbReference type="ARBA" id="ARBA00022729"/>
    </source>
</evidence>
<dbReference type="CDD" id="cd00096">
    <property type="entry name" value="Ig"/>
    <property type="match status" value="1"/>
</dbReference>
<protein>
    <recommendedName>
        <fullName evidence="4">Ig-like domain-containing protein</fullName>
    </recommendedName>
</protein>
<feature type="transmembrane region" description="Helical" evidence="3">
    <location>
        <begin position="316"/>
        <end position="339"/>
    </location>
</feature>
<dbReference type="Pfam" id="PF13895">
    <property type="entry name" value="Ig_2"/>
    <property type="match status" value="2"/>
</dbReference>
<keyword evidence="2" id="KW-1015">Disulfide bond</keyword>
<dbReference type="Ensembl" id="ENSMMDT00005014032.1">
    <property type="protein sequence ID" value="ENSMMDP00005013638.1"/>
    <property type="gene ID" value="ENSMMDG00005007069.1"/>
</dbReference>
<accession>A0A667XHL7</accession>
<evidence type="ECO:0000313" key="6">
    <source>
        <dbReference type="Proteomes" id="UP000472263"/>
    </source>
</evidence>
<dbReference type="GO" id="GO:0009897">
    <property type="term" value="C:external side of plasma membrane"/>
    <property type="evidence" value="ECO:0007669"/>
    <property type="project" value="TreeGrafter"/>
</dbReference>
<dbReference type="InterPro" id="IPR013783">
    <property type="entry name" value="Ig-like_fold"/>
</dbReference>
<dbReference type="SMART" id="SM00409">
    <property type="entry name" value="IG"/>
    <property type="match status" value="3"/>
</dbReference>
<evidence type="ECO:0000259" key="4">
    <source>
        <dbReference type="PROSITE" id="PS50835"/>
    </source>
</evidence>
<dbReference type="InterPro" id="IPR003598">
    <property type="entry name" value="Ig_sub2"/>
</dbReference>
<dbReference type="PANTHER" id="PTHR11481:SF112">
    <property type="entry name" value="FC RECEPTOR-LIKE PROTEIN 4-RELATED"/>
    <property type="match status" value="1"/>
</dbReference>
<dbReference type="GO" id="GO:0004888">
    <property type="term" value="F:transmembrane signaling receptor activity"/>
    <property type="evidence" value="ECO:0007669"/>
    <property type="project" value="TreeGrafter"/>
</dbReference>
<reference evidence="5" key="3">
    <citation type="submission" date="2025-09" db="UniProtKB">
        <authorList>
            <consortium name="Ensembl"/>
        </authorList>
    </citation>
    <scope>IDENTIFICATION</scope>
</reference>
<keyword evidence="1" id="KW-0732">Signal</keyword>
<reference evidence="5" key="2">
    <citation type="submission" date="2025-08" db="UniProtKB">
        <authorList>
            <consortium name="Ensembl"/>
        </authorList>
    </citation>
    <scope>IDENTIFICATION</scope>
</reference>
<dbReference type="InterPro" id="IPR007110">
    <property type="entry name" value="Ig-like_dom"/>
</dbReference>
<keyword evidence="3" id="KW-0472">Membrane</keyword>
<feature type="domain" description="Ig-like" evidence="4">
    <location>
        <begin position="53"/>
        <end position="130"/>
    </location>
</feature>
<evidence type="ECO:0000256" key="3">
    <source>
        <dbReference type="SAM" id="Phobius"/>
    </source>
</evidence>
<dbReference type="GeneTree" id="ENSGT00940000165428"/>
<feature type="domain" description="Ig-like" evidence="4">
    <location>
        <begin position="228"/>
        <end position="308"/>
    </location>
</feature>